<name>A0A0F9VM10_9ZZZZ</name>
<dbReference type="EMBL" id="LAZR01000490">
    <property type="protein sequence ID" value="KKN66788.1"/>
    <property type="molecule type" value="Genomic_DNA"/>
</dbReference>
<dbReference type="InterPro" id="IPR017850">
    <property type="entry name" value="Alkaline_phosphatase_core_sf"/>
</dbReference>
<dbReference type="AlphaFoldDB" id="A0A0F9VM10"/>
<gene>
    <name evidence="1" type="ORF">LCGC14_0467800</name>
</gene>
<proteinExistence type="predicted"/>
<dbReference type="NCBIfam" id="NF033449">
    <property type="entry name" value="BREX_PglZ_3"/>
    <property type="match status" value="1"/>
</dbReference>
<accession>A0A0F9VM10</accession>
<dbReference type="Pfam" id="PF08665">
    <property type="entry name" value="PglZ"/>
    <property type="match status" value="1"/>
</dbReference>
<dbReference type="SUPFAM" id="SSF53649">
    <property type="entry name" value="Alkaline phosphatase-like"/>
    <property type="match status" value="1"/>
</dbReference>
<sequence>MQWQDRLLNKLALNESLCFVINDPDRICYEPHISNAIKQSKAIIFDDVDPIALHLIYEEWLEKESGGAFLFRYSDINEINIPYELLRKSKIVDFHISEVIEDIDADVLRIIPPENYQLISMRVQSYRPGKLTKVASLDFVLRHIYKIAPEIIQTDVDVVRMLIRKHYLMNEMPEEIEKHLIRLLNLNTVFSGWKFDQLIPYKPQFFEFLQQQWGMYLDSLLISNELKETAYPNHQLIVPFDDQDIKVFVDNLFADGLLKPIKFVGIAPEHWAWIGIQTDNDQTKLKRYQHLYDTVKKSLSKIDIKTVNADFWGELARGLGNLNAISYQIRQQLLALEIENLVDLNRQTDESFEAWLLDKYGELISIPSVQYPNMLHKIPSWLNQKVQLGKKVCLLVMDGMGFQQWALLRDKLNTCANIAVDERYCFAWVPTITSISRQALFSGKKPYYFADSLLTTAKEKALWTNYWDDQGLNREQVLYAKKVEDKINYTDFKDLIGSRNVMVAGLVINFIDEQMHGMKAGMSGLNSVVDDWLEQWQFTDKINILLDEGYEIIITADHGNQEAVGAGRLNEGVKAETKGERVRMYKSAEAAKSTLSSDNLNGKVINWPSKKYGLPNGFYPLVSRGCHAFVKAGQKIVGHGGIGLHEVIVPLAIIKRKNKHNVEKS</sequence>
<protein>
    <submittedName>
        <fullName evidence="1">Uncharacterized protein</fullName>
    </submittedName>
</protein>
<reference evidence="1" key="1">
    <citation type="journal article" date="2015" name="Nature">
        <title>Complex archaea that bridge the gap between prokaryotes and eukaryotes.</title>
        <authorList>
            <person name="Spang A."/>
            <person name="Saw J.H."/>
            <person name="Jorgensen S.L."/>
            <person name="Zaremba-Niedzwiedzka K."/>
            <person name="Martijn J."/>
            <person name="Lind A.E."/>
            <person name="van Eijk R."/>
            <person name="Schleper C."/>
            <person name="Guy L."/>
            <person name="Ettema T.J."/>
        </authorList>
    </citation>
    <scope>NUCLEOTIDE SEQUENCE</scope>
</reference>
<organism evidence="1">
    <name type="scientific">marine sediment metagenome</name>
    <dbReference type="NCBI Taxonomy" id="412755"/>
    <lineage>
        <taxon>unclassified sequences</taxon>
        <taxon>metagenomes</taxon>
        <taxon>ecological metagenomes</taxon>
    </lineage>
</organism>
<evidence type="ECO:0000313" key="1">
    <source>
        <dbReference type="EMBL" id="KKN66788.1"/>
    </source>
</evidence>
<comment type="caution">
    <text evidence="1">The sequence shown here is derived from an EMBL/GenBank/DDBJ whole genome shotgun (WGS) entry which is preliminary data.</text>
</comment>